<proteinExistence type="inferred from homology"/>
<feature type="compositionally biased region" description="Basic and acidic residues" evidence="12">
    <location>
        <begin position="269"/>
        <end position="279"/>
    </location>
</feature>
<dbReference type="PANTHER" id="PTHR10344:SF4">
    <property type="entry name" value="UMP-CMP KINASE 2, MITOCHONDRIAL"/>
    <property type="match status" value="1"/>
</dbReference>
<name>A0A3N0ARA3_9ACTN</name>
<keyword evidence="7 11" id="KW-0418">Kinase</keyword>
<dbReference type="OrthoDB" id="9774907at2"/>
<comment type="similarity">
    <text evidence="1 11">Belongs to the thymidylate kinase family.</text>
</comment>
<organism evidence="14 15">
    <name type="scientific">Slackia equolifaciens</name>
    <dbReference type="NCBI Taxonomy" id="498718"/>
    <lineage>
        <taxon>Bacteria</taxon>
        <taxon>Bacillati</taxon>
        <taxon>Actinomycetota</taxon>
        <taxon>Coriobacteriia</taxon>
        <taxon>Eggerthellales</taxon>
        <taxon>Eggerthellaceae</taxon>
        <taxon>Slackia</taxon>
    </lineage>
</organism>
<dbReference type="NCBIfam" id="TIGR00041">
    <property type="entry name" value="DTMP_kinase"/>
    <property type="match status" value="1"/>
</dbReference>
<reference evidence="15" key="1">
    <citation type="submission" date="2018-05" db="EMBL/GenBank/DDBJ databases">
        <title>Genome Sequencing of selected type strains of the family Eggerthellaceae.</title>
        <authorList>
            <person name="Danylec N."/>
            <person name="Stoll D.A."/>
            <person name="Doetsch A."/>
            <person name="Huch M."/>
        </authorList>
    </citation>
    <scope>NUCLEOTIDE SEQUENCE [LARGE SCALE GENOMIC DNA]</scope>
    <source>
        <strain evidence="15">DSM 24851</strain>
    </source>
</reference>
<keyword evidence="4 11" id="KW-0808">Transferase</keyword>
<dbReference type="Gene3D" id="3.40.50.300">
    <property type="entry name" value="P-loop containing nucleotide triphosphate hydrolases"/>
    <property type="match status" value="1"/>
</dbReference>
<evidence type="ECO:0000256" key="2">
    <source>
        <dbReference type="ARBA" id="ARBA00012980"/>
    </source>
</evidence>
<protein>
    <recommendedName>
        <fullName evidence="3 11">Thymidylate kinase</fullName>
        <ecNumber evidence="2 11">2.7.4.9</ecNumber>
    </recommendedName>
    <alternativeName>
        <fullName evidence="11">dTMP kinase</fullName>
    </alternativeName>
</protein>
<sequence length="330" mass="34896">MTCNNAAEAQKGAFITFEGGEGAGKTTHIRFLSQTLEAMGREVVCLREPGGTSIGEQLRAVVLDPRNDVMADECELMIYLAARAQLVAQIVKPALERGAVVLCDRFSDSTMAYQGFGRGLDRDLVRRANDFACQGIRPDRTILLVPPSTRAGLARATVEGADRLEAAGDAFHERVNAAFAQMAAEEPERMRTVRSASKKSDTARAVFAELVDLFPQFEECLTSPTFFKSLDGAQVVQGARSGAMEGGARSDATEDGARSGMMEGGARSDVTEDSARSDVMEGGIRSDATEDSALDAALTGASAKACDEVPPRAGVSTCVSKNALAKEGDA</sequence>
<keyword evidence="5 11" id="KW-0545">Nucleotide biosynthesis</keyword>
<evidence type="ECO:0000256" key="9">
    <source>
        <dbReference type="ARBA" id="ARBA00048743"/>
    </source>
</evidence>
<comment type="catalytic activity">
    <reaction evidence="9 11">
        <text>dTMP + ATP = dTDP + ADP</text>
        <dbReference type="Rhea" id="RHEA:13517"/>
        <dbReference type="ChEBI" id="CHEBI:30616"/>
        <dbReference type="ChEBI" id="CHEBI:58369"/>
        <dbReference type="ChEBI" id="CHEBI:63528"/>
        <dbReference type="ChEBI" id="CHEBI:456216"/>
        <dbReference type="EC" id="2.7.4.9"/>
    </reaction>
</comment>
<evidence type="ECO:0000256" key="7">
    <source>
        <dbReference type="ARBA" id="ARBA00022777"/>
    </source>
</evidence>
<dbReference type="GO" id="GO:0004798">
    <property type="term" value="F:dTMP kinase activity"/>
    <property type="evidence" value="ECO:0007669"/>
    <property type="project" value="UniProtKB-UniRule"/>
</dbReference>
<dbReference type="AlphaFoldDB" id="A0A3N0ARA3"/>
<dbReference type="RefSeq" id="WP_123209779.1">
    <property type="nucleotide sequence ID" value="NZ_JBHTHO010000043.1"/>
</dbReference>
<dbReference type="GO" id="GO:0005829">
    <property type="term" value="C:cytosol"/>
    <property type="evidence" value="ECO:0007669"/>
    <property type="project" value="TreeGrafter"/>
</dbReference>
<dbReference type="InterPro" id="IPR018095">
    <property type="entry name" value="Thymidylate_kin_CS"/>
</dbReference>
<dbReference type="GO" id="GO:0006233">
    <property type="term" value="P:dTDP biosynthetic process"/>
    <property type="evidence" value="ECO:0007669"/>
    <property type="project" value="InterPro"/>
</dbReference>
<evidence type="ECO:0000259" key="13">
    <source>
        <dbReference type="Pfam" id="PF02223"/>
    </source>
</evidence>
<dbReference type="GO" id="GO:0006227">
    <property type="term" value="P:dUDP biosynthetic process"/>
    <property type="evidence" value="ECO:0007669"/>
    <property type="project" value="TreeGrafter"/>
</dbReference>
<evidence type="ECO:0000256" key="6">
    <source>
        <dbReference type="ARBA" id="ARBA00022741"/>
    </source>
</evidence>
<accession>A0A3N0ARA3</accession>
<dbReference type="InterPro" id="IPR039430">
    <property type="entry name" value="Thymidylate_kin-like_dom"/>
</dbReference>
<evidence type="ECO:0000256" key="11">
    <source>
        <dbReference type="HAMAP-Rule" id="MF_00165"/>
    </source>
</evidence>
<dbReference type="InterPro" id="IPR018094">
    <property type="entry name" value="Thymidylate_kinase"/>
</dbReference>
<keyword evidence="8 11" id="KW-0067">ATP-binding</keyword>
<dbReference type="FunFam" id="3.40.50.300:FF:000225">
    <property type="entry name" value="Thymidylate kinase"/>
    <property type="match status" value="1"/>
</dbReference>
<evidence type="ECO:0000256" key="4">
    <source>
        <dbReference type="ARBA" id="ARBA00022679"/>
    </source>
</evidence>
<feature type="domain" description="Thymidylate kinase-like" evidence="13">
    <location>
        <begin position="17"/>
        <end position="201"/>
    </location>
</feature>
<dbReference type="PROSITE" id="PS01331">
    <property type="entry name" value="THYMIDYLATE_KINASE"/>
    <property type="match status" value="1"/>
</dbReference>
<dbReference type="PANTHER" id="PTHR10344">
    <property type="entry name" value="THYMIDYLATE KINASE"/>
    <property type="match status" value="1"/>
</dbReference>
<dbReference type="HAMAP" id="MF_00165">
    <property type="entry name" value="Thymidylate_kinase"/>
    <property type="match status" value="1"/>
</dbReference>
<evidence type="ECO:0000256" key="12">
    <source>
        <dbReference type="SAM" id="MobiDB-lite"/>
    </source>
</evidence>
<dbReference type="CDD" id="cd01672">
    <property type="entry name" value="TMPK"/>
    <property type="match status" value="1"/>
</dbReference>
<comment type="function">
    <text evidence="10 11">Phosphorylation of dTMP to form dTDP in both de novo and salvage pathways of dTTP synthesis.</text>
</comment>
<evidence type="ECO:0000256" key="10">
    <source>
        <dbReference type="ARBA" id="ARBA00057735"/>
    </source>
</evidence>
<dbReference type="EMBL" id="QIBX01000030">
    <property type="protein sequence ID" value="RNL37345.1"/>
    <property type="molecule type" value="Genomic_DNA"/>
</dbReference>
<keyword evidence="6 11" id="KW-0547">Nucleotide-binding</keyword>
<dbReference type="SUPFAM" id="SSF52540">
    <property type="entry name" value="P-loop containing nucleoside triphosphate hydrolases"/>
    <property type="match status" value="1"/>
</dbReference>
<keyword evidence="15" id="KW-1185">Reference proteome</keyword>
<evidence type="ECO:0000256" key="5">
    <source>
        <dbReference type="ARBA" id="ARBA00022727"/>
    </source>
</evidence>
<dbReference type="GO" id="GO:0006235">
    <property type="term" value="P:dTTP biosynthetic process"/>
    <property type="evidence" value="ECO:0007669"/>
    <property type="project" value="UniProtKB-UniRule"/>
</dbReference>
<evidence type="ECO:0000256" key="1">
    <source>
        <dbReference type="ARBA" id="ARBA00009776"/>
    </source>
</evidence>
<evidence type="ECO:0000256" key="8">
    <source>
        <dbReference type="ARBA" id="ARBA00022840"/>
    </source>
</evidence>
<feature type="region of interest" description="Disordered" evidence="12">
    <location>
        <begin position="240"/>
        <end position="291"/>
    </location>
</feature>
<dbReference type="InterPro" id="IPR027417">
    <property type="entry name" value="P-loop_NTPase"/>
</dbReference>
<evidence type="ECO:0000313" key="14">
    <source>
        <dbReference type="EMBL" id="RNL37345.1"/>
    </source>
</evidence>
<feature type="binding site" evidence="11">
    <location>
        <begin position="19"/>
        <end position="26"/>
    </location>
    <ligand>
        <name>ATP</name>
        <dbReference type="ChEBI" id="CHEBI:30616"/>
    </ligand>
</feature>
<dbReference type="Pfam" id="PF02223">
    <property type="entry name" value="Thymidylate_kin"/>
    <property type="match status" value="1"/>
</dbReference>
<comment type="caution">
    <text evidence="14">The sequence shown here is derived from an EMBL/GenBank/DDBJ whole genome shotgun (WGS) entry which is preliminary data.</text>
</comment>
<dbReference type="GO" id="GO:0005524">
    <property type="term" value="F:ATP binding"/>
    <property type="evidence" value="ECO:0007669"/>
    <property type="project" value="UniProtKB-UniRule"/>
</dbReference>
<gene>
    <name evidence="11 14" type="primary">tmk</name>
    <name evidence="14" type="ORF">DMP06_11030</name>
</gene>
<dbReference type="Proteomes" id="UP000269591">
    <property type="component" value="Unassembled WGS sequence"/>
</dbReference>
<evidence type="ECO:0000256" key="3">
    <source>
        <dbReference type="ARBA" id="ARBA00017144"/>
    </source>
</evidence>
<evidence type="ECO:0000313" key="15">
    <source>
        <dbReference type="Proteomes" id="UP000269591"/>
    </source>
</evidence>
<dbReference type="EC" id="2.7.4.9" evidence="2 11"/>